<name>M0CEG3_9EURY</name>
<dbReference type="EMBL" id="AOIT01000031">
    <property type="protein sequence ID" value="ELZ21640.1"/>
    <property type="molecule type" value="Genomic_DNA"/>
</dbReference>
<proteinExistence type="predicted"/>
<keyword evidence="3" id="KW-1185">Reference proteome</keyword>
<dbReference type="PATRIC" id="fig|1230457.4.peg.1595"/>
<dbReference type="STRING" id="1230457.C476_07931"/>
<dbReference type="RefSeq" id="WP_008011657.1">
    <property type="nucleotide sequence ID" value="NZ_AOIT01000031.1"/>
</dbReference>
<comment type="caution">
    <text evidence="2">The sequence shown here is derived from an EMBL/GenBank/DDBJ whole genome shotgun (WGS) entry which is preliminary data.</text>
</comment>
<evidence type="ECO:0000313" key="2">
    <source>
        <dbReference type="EMBL" id="ELZ21640.1"/>
    </source>
</evidence>
<gene>
    <name evidence="2" type="ORF">C476_07931</name>
</gene>
<reference evidence="2 3" key="1">
    <citation type="journal article" date="2014" name="PLoS Genet.">
        <title>Phylogenetically driven sequencing of extremely halophilic archaea reveals strategies for static and dynamic osmo-response.</title>
        <authorList>
            <person name="Becker E.A."/>
            <person name="Seitzer P.M."/>
            <person name="Tritt A."/>
            <person name="Larsen D."/>
            <person name="Krusor M."/>
            <person name="Yao A.I."/>
            <person name="Wu D."/>
            <person name="Madern D."/>
            <person name="Eisen J.A."/>
            <person name="Darling A.E."/>
            <person name="Facciotti M.T."/>
        </authorList>
    </citation>
    <scope>NUCLEOTIDE SEQUENCE [LARGE SCALE GENOMIC DNA]</scope>
    <source>
        <strain evidence="2 3">JCM 13563</strain>
    </source>
</reference>
<dbReference type="Proteomes" id="UP000011615">
    <property type="component" value="Unassembled WGS sequence"/>
</dbReference>
<evidence type="ECO:0000313" key="3">
    <source>
        <dbReference type="Proteomes" id="UP000011615"/>
    </source>
</evidence>
<organism evidence="2 3">
    <name type="scientific">Natrinema limicola JCM 13563</name>
    <dbReference type="NCBI Taxonomy" id="1230457"/>
    <lineage>
        <taxon>Archaea</taxon>
        <taxon>Methanobacteriati</taxon>
        <taxon>Methanobacteriota</taxon>
        <taxon>Stenosarchaea group</taxon>
        <taxon>Halobacteria</taxon>
        <taxon>Halobacteriales</taxon>
        <taxon>Natrialbaceae</taxon>
        <taxon>Natrinema</taxon>
    </lineage>
</organism>
<evidence type="ECO:0000256" key="1">
    <source>
        <dbReference type="SAM" id="MobiDB-lite"/>
    </source>
</evidence>
<feature type="region of interest" description="Disordered" evidence="1">
    <location>
        <begin position="37"/>
        <end position="61"/>
    </location>
</feature>
<sequence length="61" mass="6637">MHTRVRTHSADNHRFLTDYAFEPVTDAGDATLAAFDPAAIPEADDVNPERETTNDPPMAGP</sequence>
<accession>M0CEG3</accession>
<dbReference type="AlphaFoldDB" id="M0CEG3"/>
<protein>
    <submittedName>
        <fullName evidence="2">Uncharacterized protein</fullName>
    </submittedName>
</protein>